<feature type="compositionally biased region" description="Basic and acidic residues" evidence="1">
    <location>
        <begin position="118"/>
        <end position="187"/>
    </location>
</feature>
<dbReference type="OrthoDB" id="1029639at2759"/>
<reference evidence="3 4" key="1">
    <citation type="submission" date="2019-03" db="EMBL/GenBank/DDBJ databases">
        <title>Single cell metagenomics reveals metabolic interactions within the superorganism composed of flagellate Streblomastix strix and complex community of Bacteroidetes bacteria on its surface.</title>
        <authorList>
            <person name="Treitli S.C."/>
            <person name="Kolisko M."/>
            <person name="Husnik F."/>
            <person name="Keeling P."/>
            <person name="Hampl V."/>
        </authorList>
    </citation>
    <scope>NUCLEOTIDE SEQUENCE [LARGE SCALE GENOMIC DNA]</scope>
    <source>
        <strain evidence="3">ST1C</strain>
    </source>
</reference>
<dbReference type="Gene3D" id="2.60.40.150">
    <property type="entry name" value="C2 domain"/>
    <property type="match status" value="2"/>
</dbReference>
<comment type="caution">
    <text evidence="3">The sequence shown here is derived from an EMBL/GenBank/DDBJ whole genome shotgun (WGS) entry which is preliminary data.</text>
</comment>
<evidence type="ECO:0000256" key="1">
    <source>
        <dbReference type="SAM" id="MobiDB-lite"/>
    </source>
</evidence>
<feature type="region of interest" description="Disordered" evidence="1">
    <location>
        <begin position="329"/>
        <end position="352"/>
    </location>
</feature>
<dbReference type="CDD" id="cd00030">
    <property type="entry name" value="C2"/>
    <property type="match status" value="2"/>
</dbReference>
<dbReference type="InterPro" id="IPR035892">
    <property type="entry name" value="C2_domain_sf"/>
</dbReference>
<feature type="domain" description="C2" evidence="2">
    <location>
        <begin position="430"/>
        <end position="552"/>
    </location>
</feature>
<dbReference type="Pfam" id="PF00168">
    <property type="entry name" value="C2"/>
    <property type="match status" value="2"/>
</dbReference>
<evidence type="ECO:0000313" key="4">
    <source>
        <dbReference type="Proteomes" id="UP000324800"/>
    </source>
</evidence>
<dbReference type="SMART" id="SM00239">
    <property type="entry name" value="C2"/>
    <property type="match status" value="2"/>
</dbReference>
<sequence length="592" mass="70080">PELEKDISIEQERLNRYISDLRNQQERFREEEDRKLKERFERLKNEQTAEVKQEDKRVSVQVQRKPEEVQQQKKQEVVIQKKKEEVKQSEKRQQKQQQGKEQVQEDEDSTGDEEDYQTEQKLRELQREQQAKIKQQQEEQKKKEQELKEKEQKAKQDEELKKLKEQEQKAKQQEEEQKKKEQQKQIAEKQQQQQQQQQQEQEQQEDEDSTGDEEEEDNTKLPKGVIHISNISVRDLPKMDLIGKSDPYVMFCLGRDVEQTSTAKDTLNYDYTGEQLQLVFDPIKRKGRQIIEIEVWDYDRAGNDDQIGAVNVDILPSLNQQQEIDLFLQPPKDKKKDLSQSQSDDHKQDSDQKLGKVKFSIIFIPDKEEQTEVIKETKVIIRKEVTYSSQTIEVRQEQIQEEEDSTGDEEDNQQQKVEQQQQIEEKGKGNKYEKYFEIKKKEFTDKYVEGVVTFSNIQVRNIKKMDLVGQPDPYVIFKLGDDQKKTPVAKNKKDHDYLNESYDLNYDPASISGKVVIQVWDYDTFGKDDLIGVASVDVLPSFKRPLWVELDLQPLEKKVDQLTEDDILQLLNQEADQGLGKVLFEMEYKPHH</sequence>
<gene>
    <name evidence="3" type="ORF">EZS28_002261</name>
</gene>
<dbReference type="Proteomes" id="UP000324800">
    <property type="component" value="Unassembled WGS sequence"/>
</dbReference>
<dbReference type="InterPro" id="IPR000008">
    <property type="entry name" value="C2_dom"/>
</dbReference>
<dbReference type="PANTHER" id="PTHR10774:SF190">
    <property type="entry name" value="C2 CALCIUM_LIPID-BINDING ENDONUCLEASE_EXONUCLEASE_PHOSPHATASE-RELATED"/>
    <property type="match status" value="1"/>
</dbReference>
<dbReference type="PROSITE" id="PS50004">
    <property type="entry name" value="C2"/>
    <property type="match status" value="2"/>
</dbReference>
<feature type="region of interest" description="Disordered" evidence="1">
    <location>
        <begin position="396"/>
        <end position="425"/>
    </location>
</feature>
<feature type="compositionally biased region" description="Basic and acidic residues" evidence="1">
    <location>
        <begin position="331"/>
        <end position="352"/>
    </location>
</feature>
<organism evidence="3 4">
    <name type="scientific">Streblomastix strix</name>
    <dbReference type="NCBI Taxonomy" id="222440"/>
    <lineage>
        <taxon>Eukaryota</taxon>
        <taxon>Metamonada</taxon>
        <taxon>Preaxostyla</taxon>
        <taxon>Oxymonadida</taxon>
        <taxon>Streblomastigidae</taxon>
        <taxon>Streblomastix</taxon>
    </lineage>
</organism>
<evidence type="ECO:0000313" key="3">
    <source>
        <dbReference type="EMBL" id="KAA6402209.1"/>
    </source>
</evidence>
<dbReference type="GO" id="GO:0008289">
    <property type="term" value="F:lipid binding"/>
    <property type="evidence" value="ECO:0007669"/>
    <property type="project" value="InterPro"/>
</dbReference>
<feature type="domain" description="C2" evidence="2">
    <location>
        <begin position="205"/>
        <end position="328"/>
    </location>
</feature>
<proteinExistence type="predicted"/>
<feature type="region of interest" description="Disordered" evidence="1">
    <location>
        <begin position="46"/>
        <end position="224"/>
    </location>
</feature>
<evidence type="ECO:0000259" key="2">
    <source>
        <dbReference type="PROSITE" id="PS50004"/>
    </source>
</evidence>
<dbReference type="GO" id="GO:0005783">
    <property type="term" value="C:endoplasmic reticulum"/>
    <property type="evidence" value="ECO:0007669"/>
    <property type="project" value="TreeGrafter"/>
</dbReference>
<dbReference type="InterPro" id="IPR045050">
    <property type="entry name" value="Synaptotagmin_plant"/>
</dbReference>
<feature type="compositionally biased region" description="Acidic residues" evidence="1">
    <location>
        <begin position="202"/>
        <end position="217"/>
    </location>
</feature>
<feature type="compositionally biased region" description="Basic and acidic residues" evidence="1">
    <location>
        <begin position="46"/>
        <end position="93"/>
    </location>
</feature>
<dbReference type="PANTHER" id="PTHR10774">
    <property type="entry name" value="EXTENDED SYNAPTOTAGMIN-RELATED"/>
    <property type="match status" value="1"/>
</dbReference>
<feature type="compositionally biased region" description="Acidic residues" evidence="1">
    <location>
        <begin position="104"/>
        <end position="117"/>
    </location>
</feature>
<protein>
    <recommendedName>
        <fullName evidence="2">C2 domain-containing protein</fullName>
    </recommendedName>
</protein>
<feature type="compositionally biased region" description="Low complexity" evidence="1">
    <location>
        <begin position="188"/>
        <end position="201"/>
    </location>
</feature>
<name>A0A5J4X6S2_9EUKA</name>
<feature type="compositionally biased region" description="Acidic residues" evidence="1">
    <location>
        <begin position="399"/>
        <end position="412"/>
    </location>
</feature>
<dbReference type="EMBL" id="SNRW01000270">
    <property type="protein sequence ID" value="KAA6402209.1"/>
    <property type="molecule type" value="Genomic_DNA"/>
</dbReference>
<dbReference type="SUPFAM" id="SSF49562">
    <property type="entry name" value="C2 domain (Calcium/lipid-binding domain, CaLB)"/>
    <property type="match status" value="2"/>
</dbReference>
<feature type="non-terminal residue" evidence="3">
    <location>
        <position position="1"/>
    </location>
</feature>
<accession>A0A5J4X6S2</accession>
<dbReference type="AlphaFoldDB" id="A0A5J4X6S2"/>